<proteinExistence type="predicted"/>
<keyword evidence="2" id="KW-0808">Transferase</keyword>
<organism evidence="2 3">
    <name type="scientific">Sporosarcina pasteurii</name>
    <name type="common">Bacillus pasteurii</name>
    <dbReference type="NCBI Taxonomy" id="1474"/>
    <lineage>
        <taxon>Bacteria</taxon>
        <taxon>Bacillati</taxon>
        <taxon>Bacillota</taxon>
        <taxon>Bacilli</taxon>
        <taxon>Bacillales</taxon>
        <taxon>Caryophanaceae</taxon>
        <taxon>Sporosarcina</taxon>
    </lineage>
</organism>
<gene>
    <name evidence="2" type="ORF">NCTC4822_00500</name>
</gene>
<dbReference type="PROSITE" id="PS51186">
    <property type="entry name" value="GNAT"/>
    <property type="match status" value="1"/>
</dbReference>
<protein>
    <submittedName>
        <fullName evidence="2">TDP-fucosamine acetyltransferase</fullName>
    </submittedName>
</protein>
<keyword evidence="3" id="KW-1185">Reference proteome</keyword>
<reference evidence="2 3" key="1">
    <citation type="submission" date="2018-06" db="EMBL/GenBank/DDBJ databases">
        <authorList>
            <consortium name="Pathogen Informatics"/>
            <person name="Doyle S."/>
        </authorList>
    </citation>
    <scope>NUCLEOTIDE SEQUENCE [LARGE SCALE GENOMIC DNA]</scope>
    <source>
        <strain evidence="3">ATCC 11859 / DSM 33 / NCIB 8841 / NCTC 4822</strain>
    </source>
</reference>
<evidence type="ECO:0000259" key="1">
    <source>
        <dbReference type="PROSITE" id="PS51186"/>
    </source>
</evidence>
<evidence type="ECO:0000313" key="3">
    <source>
        <dbReference type="Proteomes" id="UP000254519"/>
    </source>
</evidence>
<dbReference type="InterPro" id="IPR016181">
    <property type="entry name" value="Acyl_CoA_acyltransferase"/>
</dbReference>
<sequence>MGFKMNNIIDEDKLYKLLNENNFLLKTHYNNVTDKEKFILSQIESQNCNKGGVIRYFIKEDELKGYYKLEKLDWDSQLFNRNMWRLGLVVNTSMLEDIDHIKSVFLEDCSKYDIEHISCQVDSNDYNSTSVLEKLGFMIVDSIIRFGTELDGNSLNKNEFIEDDIIIREYKTGDYHEVVELASSVFNYYPNRFLNDGHFTNEECSEMYIEWTKNSLKGFADITIVSEKDKKINGFSTVKYKPLIYNERLTIAEGQLSGVSNVFRGQGINTQMLMKRLKIASRQADYYEVGTQVYNMASQRTFYKCGLKPIHSYFTFHLSP</sequence>
<name>A0A380BCW8_SPOPA</name>
<dbReference type="GO" id="GO:0016747">
    <property type="term" value="F:acyltransferase activity, transferring groups other than amino-acyl groups"/>
    <property type="evidence" value="ECO:0007669"/>
    <property type="project" value="InterPro"/>
</dbReference>
<dbReference type="EMBL" id="UGYZ01000002">
    <property type="protein sequence ID" value="SUI99187.1"/>
    <property type="molecule type" value="Genomic_DNA"/>
</dbReference>
<evidence type="ECO:0000313" key="2">
    <source>
        <dbReference type="EMBL" id="SUI99187.1"/>
    </source>
</evidence>
<dbReference type="AlphaFoldDB" id="A0A380BCW8"/>
<feature type="domain" description="N-acetyltransferase" evidence="1">
    <location>
        <begin position="165"/>
        <end position="320"/>
    </location>
</feature>
<accession>A0A380BCW8</accession>
<dbReference type="Gene3D" id="3.40.630.30">
    <property type="match status" value="1"/>
</dbReference>
<dbReference type="InterPro" id="IPR000182">
    <property type="entry name" value="GNAT_dom"/>
</dbReference>
<dbReference type="SUPFAM" id="SSF55729">
    <property type="entry name" value="Acyl-CoA N-acyltransferases (Nat)"/>
    <property type="match status" value="1"/>
</dbReference>
<dbReference type="RefSeq" id="WP_115359991.1">
    <property type="nucleotide sequence ID" value="NZ_CP038012.1"/>
</dbReference>
<dbReference type="Proteomes" id="UP000254519">
    <property type="component" value="Unassembled WGS sequence"/>
</dbReference>